<reference evidence="1" key="2">
    <citation type="submission" date="2021-02" db="EMBL/GenBank/DDBJ databases">
        <title>Aspergillus luchuensis mut. kawachii IFO 4304 genome sequence.</title>
        <authorList>
            <person name="Mori K."/>
            <person name="Kadooka C."/>
            <person name="Goto M."/>
            <person name="Futagami T."/>
        </authorList>
    </citation>
    <scope>NUCLEOTIDE SEQUENCE</scope>
    <source>
        <strain evidence="1">IFO 4308</strain>
    </source>
</reference>
<accession>A0A7R7ZYW4</accession>
<dbReference type="EMBL" id="AP024429">
    <property type="protein sequence ID" value="BCR99933.1"/>
    <property type="molecule type" value="Genomic_DNA"/>
</dbReference>
<keyword evidence="2" id="KW-1185">Reference proteome</keyword>
<proteinExistence type="predicted"/>
<dbReference type="AlphaFoldDB" id="A0A7R7ZYW4"/>
<dbReference type="RefSeq" id="XP_041543696.1">
    <property type="nucleotide sequence ID" value="XM_041690074.1"/>
</dbReference>
<evidence type="ECO:0000313" key="1">
    <source>
        <dbReference type="EMBL" id="BCR99933.1"/>
    </source>
</evidence>
<sequence>MRIRPASSIPPQHQNLFPIQPYQKWGCRDVRQIDQGAKSVDILIASEHLTQQILISFPNDRRCRLRICQMSKLGNIYGEHELLPRFFLTPFHRGQQLVKVQHTEFYSQIQSCFLP</sequence>
<gene>
    <name evidence="1" type="ORF">AKAW2_50275A</name>
</gene>
<evidence type="ECO:0000313" key="2">
    <source>
        <dbReference type="Proteomes" id="UP000661280"/>
    </source>
</evidence>
<protein>
    <submittedName>
        <fullName evidence="1">Uncharacterized protein</fullName>
    </submittedName>
</protein>
<dbReference type="Proteomes" id="UP000661280">
    <property type="component" value="Chromosome 5"/>
</dbReference>
<reference evidence="1" key="1">
    <citation type="submission" date="2021-01" db="EMBL/GenBank/DDBJ databases">
        <authorList>
            <consortium name="Aspergillus luchuensis mut. kawachii IFO 4304 genome sequencing consortium"/>
            <person name="Kazuki M."/>
            <person name="Futagami T."/>
        </authorList>
    </citation>
    <scope>NUCLEOTIDE SEQUENCE</scope>
    <source>
        <strain evidence="1">IFO 4308</strain>
    </source>
</reference>
<name>A0A7R7ZYW4_ASPKA</name>
<organism evidence="1 2">
    <name type="scientific">Aspergillus kawachii</name>
    <name type="common">White koji mold</name>
    <name type="synonym">Aspergillus awamori var. kawachi</name>
    <dbReference type="NCBI Taxonomy" id="1069201"/>
    <lineage>
        <taxon>Eukaryota</taxon>
        <taxon>Fungi</taxon>
        <taxon>Dikarya</taxon>
        <taxon>Ascomycota</taxon>
        <taxon>Pezizomycotina</taxon>
        <taxon>Eurotiomycetes</taxon>
        <taxon>Eurotiomycetidae</taxon>
        <taxon>Eurotiales</taxon>
        <taxon>Aspergillaceae</taxon>
        <taxon>Aspergillus</taxon>
        <taxon>Aspergillus subgen. Circumdati</taxon>
    </lineage>
</organism>
<dbReference type="GeneID" id="64961255"/>
<dbReference type="KEGG" id="aluc:AKAW2_50275A"/>